<feature type="chain" id="PRO_5015595530" evidence="1">
    <location>
        <begin position="25"/>
        <end position="97"/>
    </location>
</feature>
<proteinExistence type="predicted"/>
<evidence type="ECO:0000313" key="2">
    <source>
        <dbReference type="EMBL" id="PWB94490.1"/>
    </source>
</evidence>
<reference evidence="2 3" key="1">
    <citation type="journal article" date="2018" name="Appl. Microbiol. Biotechnol.">
        <title>Co-cultivation of the strictly anaerobic methanogen Methanosarcina barkeri with aerobic methanotrophs in an oxygen-limited membrane bioreactor.</title>
        <authorList>
            <person name="In 't Zandt M.H."/>
            <person name="van den Bosch T.J.M."/>
            <person name="Rijkers R."/>
            <person name="van Kessel M.A.H.J."/>
            <person name="Jetten M.S.M."/>
            <person name="Welte C.U."/>
        </authorList>
    </citation>
    <scope>NUCLEOTIDE SEQUENCE [LARGE SCALE GENOMIC DNA]</scope>
    <source>
        <strain evidence="2 3">DSM 17706</strain>
    </source>
</reference>
<dbReference type="Proteomes" id="UP000245137">
    <property type="component" value="Unassembled WGS sequence"/>
</dbReference>
<feature type="signal peptide" evidence="1">
    <location>
        <begin position="1"/>
        <end position="24"/>
    </location>
</feature>
<name>A0A2U1SS94_METSR</name>
<dbReference type="EMBL" id="PUIV01000007">
    <property type="protein sequence ID" value="PWB94490.1"/>
    <property type="molecule type" value="Genomic_DNA"/>
</dbReference>
<keyword evidence="3" id="KW-1185">Reference proteome</keyword>
<evidence type="ECO:0000256" key="1">
    <source>
        <dbReference type="SAM" id="SignalP"/>
    </source>
</evidence>
<dbReference type="AlphaFoldDB" id="A0A2U1SS94"/>
<gene>
    <name evidence="2" type="ORF">C5689_07060</name>
</gene>
<comment type="caution">
    <text evidence="2">The sequence shown here is derived from an EMBL/GenBank/DDBJ whole genome shotgun (WGS) entry which is preliminary data.</text>
</comment>
<accession>A0A2U1SS94</accession>
<keyword evidence="1" id="KW-0732">Signal</keyword>
<evidence type="ECO:0000313" key="3">
    <source>
        <dbReference type="Proteomes" id="UP000245137"/>
    </source>
</evidence>
<organism evidence="2 3">
    <name type="scientific">Methylosinus sporium</name>
    <dbReference type="NCBI Taxonomy" id="428"/>
    <lineage>
        <taxon>Bacteria</taxon>
        <taxon>Pseudomonadati</taxon>
        <taxon>Pseudomonadota</taxon>
        <taxon>Alphaproteobacteria</taxon>
        <taxon>Hyphomicrobiales</taxon>
        <taxon>Methylocystaceae</taxon>
        <taxon>Methylosinus</taxon>
    </lineage>
</organism>
<sequence length="97" mass="10483">MTMLRMIRLVFIACFAGFCLAAAAAPRNIGDCEQIQAADAYNRCLASFGPAARVRSAPSALSFAPEEQVPHSVKRPGAFAERGHRGRLRMMFSPGGR</sequence>
<protein>
    <submittedName>
        <fullName evidence="2">Uncharacterized protein</fullName>
    </submittedName>
</protein>